<sequence length="200" mass="23171">MHRNITKSKFFYTILGIHALCGILGLTILCSVPEMDQIRWNIGYIIGYLFVLSLIFSFFIRIPDKVPKGVKYGIRIYRNIYLLSIIMSLLIPKGLFMLLVIFIDCSSNSEKIAEDKQYIIRHYVTASLFDDYNEKRVYKKQGIIEKYIGSFDGSDVTPHKRYEIYSFQVDESKNVFIGHCHSLLNAKDSIMSFPIVKSNN</sequence>
<reference evidence="2 3" key="1">
    <citation type="journal article" date="2016" name="BMC Genomics">
        <title>Type VI secretion systems of human gut Bacteroidales segregate into three genetic architectures, two of which are contained on mobile genetic elements.</title>
        <authorList>
            <person name="Coyne M.J."/>
            <person name="Roelofs K.G."/>
            <person name="Comstock L.E."/>
        </authorList>
    </citation>
    <scope>NUCLEOTIDE SEQUENCE [LARGE SCALE GENOMIC DNA]</scope>
    <source>
        <strain evidence="2 3">CL09T03C01</strain>
    </source>
</reference>
<protein>
    <submittedName>
        <fullName evidence="2">Uncharacterized protein</fullName>
    </submittedName>
</protein>
<dbReference type="Proteomes" id="UP000056419">
    <property type="component" value="Unassembled WGS sequence"/>
</dbReference>
<feature type="transmembrane region" description="Helical" evidence="1">
    <location>
        <begin position="41"/>
        <end position="60"/>
    </location>
</feature>
<evidence type="ECO:0000313" key="3">
    <source>
        <dbReference type="Proteomes" id="UP000056419"/>
    </source>
</evidence>
<proteinExistence type="predicted"/>
<keyword evidence="1" id="KW-1133">Transmembrane helix</keyword>
<gene>
    <name evidence="2" type="ORF">AA415_00307</name>
</gene>
<evidence type="ECO:0000313" key="2">
    <source>
        <dbReference type="EMBL" id="KWR57765.1"/>
    </source>
</evidence>
<comment type="caution">
    <text evidence="2">The sequence shown here is derived from an EMBL/GenBank/DDBJ whole genome shotgun (WGS) entry which is preliminary data.</text>
</comment>
<keyword evidence="1" id="KW-0812">Transmembrane</keyword>
<dbReference type="PATRIC" id="fig|46506.5.peg.325"/>
<name>A0A108TD70_BACSE</name>
<keyword evidence="1" id="KW-0472">Membrane</keyword>
<evidence type="ECO:0000256" key="1">
    <source>
        <dbReference type="SAM" id="Phobius"/>
    </source>
</evidence>
<accession>A0A108TD70</accession>
<keyword evidence="3" id="KW-1185">Reference proteome</keyword>
<dbReference type="STRING" id="46506.AA415_00307"/>
<dbReference type="AlphaFoldDB" id="A0A108TD70"/>
<feature type="transmembrane region" description="Helical" evidence="1">
    <location>
        <begin position="80"/>
        <end position="103"/>
    </location>
</feature>
<feature type="transmembrane region" description="Helical" evidence="1">
    <location>
        <begin position="12"/>
        <end position="29"/>
    </location>
</feature>
<dbReference type="EMBL" id="LRGC01000001">
    <property type="protein sequence ID" value="KWR57765.1"/>
    <property type="molecule type" value="Genomic_DNA"/>
</dbReference>
<organism evidence="2 3">
    <name type="scientific">Bacteroides stercoris</name>
    <dbReference type="NCBI Taxonomy" id="46506"/>
    <lineage>
        <taxon>Bacteria</taxon>
        <taxon>Pseudomonadati</taxon>
        <taxon>Bacteroidota</taxon>
        <taxon>Bacteroidia</taxon>
        <taxon>Bacteroidales</taxon>
        <taxon>Bacteroidaceae</taxon>
        <taxon>Bacteroides</taxon>
    </lineage>
</organism>